<comment type="caution">
    <text evidence="1">The sequence shown here is derived from an EMBL/GenBank/DDBJ whole genome shotgun (WGS) entry which is preliminary data.</text>
</comment>
<dbReference type="AlphaFoldDB" id="A0A2N3XXX0"/>
<keyword evidence="2" id="KW-1185">Reference proteome</keyword>
<evidence type="ECO:0000313" key="1">
    <source>
        <dbReference type="EMBL" id="PKW15543.1"/>
    </source>
</evidence>
<proteinExistence type="predicted"/>
<dbReference type="RefSeq" id="WP_101376529.1">
    <property type="nucleotide sequence ID" value="NZ_CP061007.1"/>
</dbReference>
<organism evidence="1 2">
    <name type="scientific">Saccharopolyspora spinosa</name>
    <dbReference type="NCBI Taxonomy" id="60894"/>
    <lineage>
        <taxon>Bacteria</taxon>
        <taxon>Bacillati</taxon>
        <taxon>Actinomycetota</taxon>
        <taxon>Actinomycetes</taxon>
        <taxon>Pseudonocardiales</taxon>
        <taxon>Pseudonocardiaceae</taxon>
        <taxon>Saccharopolyspora</taxon>
    </lineage>
</organism>
<dbReference type="EMBL" id="PJNB01000001">
    <property type="protein sequence ID" value="PKW15543.1"/>
    <property type="molecule type" value="Genomic_DNA"/>
</dbReference>
<dbReference type="Proteomes" id="UP000233786">
    <property type="component" value="Unassembled WGS sequence"/>
</dbReference>
<accession>A0A2N3XXX0</accession>
<protein>
    <submittedName>
        <fullName evidence="1">Uncharacterized protein</fullName>
    </submittedName>
</protein>
<sequence>MISPMNPHVHLQLIRIDTDDLERSLGISRVEELTAPPIRTLSTELVYPELFPVCCALCTVMKTTEVRAKES</sequence>
<evidence type="ECO:0000313" key="2">
    <source>
        <dbReference type="Proteomes" id="UP000233786"/>
    </source>
</evidence>
<name>A0A2N3XXX0_SACSN</name>
<reference evidence="1" key="1">
    <citation type="submission" date="2017-12" db="EMBL/GenBank/DDBJ databases">
        <title>Sequencing the genomes of 1000 Actinobacteria strains.</title>
        <authorList>
            <person name="Klenk H.-P."/>
        </authorList>
    </citation>
    <scope>NUCLEOTIDE SEQUENCE [LARGE SCALE GENOMIC DNA]</scope>
    <source>
        <strain evidence="1">DSM 44228</strain>
    </source>
</reference>
<gene>
    <name evidence="1" type="ORF">A8926_3271</name>
</gene>
<dbReference type="STRING" id="994479.GCA_000194155_03828"/>